<feature type="compositionally biased region" description="Gly residues" evidence="1">
    <location>
        <begin position="198"/>
        <end position="219"/>
    </location>
</feature>
<dbReference type="GO" id="GO:0005884">
    <property type="term" value="C:actin filament"/>
    <property type="evidence" value="ECO:0007669"/>
    <property type="project" value="TreeGrafter"/>
</dbReference>
<feature type="region of interest" description="Disordered" evidence="1">
    <location>
        <begin position="180"/>
        <end position="230"/>
    </location>
</feature>
<evidence type="ECO:0000256" key="1">
    <source>
        <dbReference type="SAM" id="MobiDB-lite"/>
    </source>
</evidence>
<dbReference type="OrthoDB" id="8185397at2759"/>
<dbReference type="RefSeq" id="XP_035781140.1">
    <property type="nucleotide sequence ID" value="XM_035925247.1"/>
</dbReference>
<dbReference type="Proteomes" id="UP000069272">
    <property type="component" value="Chromosome X"/>
</dbReference>
<reference evidence="2" key="2">
    <citation type="submission" date="2022-08" db="UniProtKB">
        <authorList>
            <consortium name="EnsemblMetazoa"/>
        </authorList>
    </citation>
    <scope>IDENTIFICATION</scope>
    <source>
        <strain evidence="2">STECLA/ALBI9_A</strain>
    </source>
</reference>
<dbReference type="KEGG" id="aali:118460708"/>
<dbReference type="GeneID" id="118460708"/>
<dbReference type="GO" id="GO:0030048">
    <property type="term" value="P:actin filament-based movement"/>
    <property type="evidence" value="ECO:0007669"/>
    <property type="project" value="TreeGrafter"/>
</dbReference>
<dbReference type="RefSeq" id="XP_035781131.1">
    <property type="nucleotide sequence ID" value="XM_035925238.1"/>
</dbReference>
<sequence>MGSCNPNDHPILWCDELKRLERKRIADECLRDWNHRKLIERRSRAKEQAHFPLFQYREVMERYSPWGRKGGGAPNDTVRMRNIQLQGLYPETKNDLRNPTSMATATAANAAGRSRGVGTGGGGAPIRSASGQIVTGLTDDPLISFNDANRYHVDNELRYKTSPAQKQHYRAELDRIVAEKENRTRKARSSEAQKEAGQQGGRGGGANGGGPWGRPGPGGKPWRPPKNVGHNFLKSMGWTNKETLQDLDLDLVARMQRQLEEENRFLKRFSNCCSRCVCQCVTNSLEQPVTGARPGSGTAAYGARRRTTDRQAYHASPPATAPMVLDPLLPAPPSIPSQDQRNRVPRLCHQQQQQQQQQQGPSTAATTGTLQQQQQPQQQPQQTQQTGSGGGGGAGGTGCSGGNGGRRTNGAGRVPPTRNCMITGGVELVPLLAKRRSQPRPISLGTTDVTKIDKYTANGSLAQRHDDGYLTDLCNQMHQKQRKTETVRALEFETSRQHFETWSSFWGRPGHGAPLPNKNKLNLDNLLYKPRR</sequence>
<protein>
    <submittedName>
        <fullName evidence="2">Uncharacterized protein</fullName>
    </submittedName>
</protein>
<feature type="compositionally biased region" description="Gly residues" evidence="1">
    <location>
        <begin position="387"/>
        <end position="407"/>
    </location>
</feature>
<feature type="region of interest" description="Disordered" evidence="1">
    <location>
        <begin position="290"/>
        <end position="421"/>
    </location>
</feature>
<keyword evidence="3" id="KW-1185">Reference proteome</keyword>
<feature type="compositionally biased region" description="Basic and acidic residues" evidence="1">
    <location>
        <begin position="180"/>
        <end position="194"/>
    </location>
</feature>
<dbReference type="EnsemblMetazoa" id="AALB007646-RA">
    <property type="protein sequence ID" value="AALB007646-PA"/>
    <property type="gene ID" value="AALB007646"/>
</dbReference>
<accession>A0A182FM87</accession>
<dbReference type="PANTHER" id="PTHR48226:SF1">
    <property type="entry name" value="WAS_WASL-INTERACTING PROTEIN FAMILY MEMBER 1"/>
    <property type="match status" value="1"/>
</dbReference>
<feature type="compositionally biased region" description="Low complexity" evidence="1">
    <location>
        <begin position="350"/>
        <end position="386"/>
    </location>
</feature>
<name>A0A182FM87_ANOAL</name>
<evidence type="ECO:0000313" key="2">
    <source>
        <dbReference type="EnsemblMetazoa" id="AALB007646-PA"/>
    </source>
</evidence>
<reference evidence="2 3" key="1">
    <citation type="journal article" date="2017" name="G3 (Bethesda)">
        <title>The Physical Genome Mapping of Anopheles albimanus Corrected Scaffold Misassemblies and Identified Interarm Rearrangements in Genus Anopheles.</title>
        <authorList>
            <person name="Artemov G.N."/>
            <person name="Peery A.N."/>
            <person name="Jiang X."/>
            <person name="Tu Z."/>
            <person name="Stegniy V.N."/>
            <person name="Sharakhova M.V."/>
            <person name="Sharakhov I.V."/>
        </authorList>
    </citation>
    <scope>NUCLEOTIDE SEQUENCE [LARGE SCALE GENOMIC DNA]</scope>
    <source>
        <strain evidence="2 3">ALBI9_A</strain>
    </source>
</reference>
<organism evidence="2 3">
    <name type="scientific">Anopheles albimanus</name>
    <name type="common">New world malaria mosquito</name>
    <dbReference type="NCBI Taxonomy" id="7167"/>
    <lineage>
        <taxon>Eukaryota</taxon>
        <taxon>Metazoa</taxon>
        <taxon>Ecdysozoa</taxon>
        <taxon>Arthropoda</taxon>
        <taxon>Hexapoda</taxon>
        <taxon>Insecta</taxon>
        <taxon>Pterygota</taxon>
        <taxon>Neoptera</taxon>
        <taxon>Endopterygota</taxon>
        <taxon>Diptera</taxon>
        <taxon>Nematocera</taxon>
        <taxon>Culicoidea</taxon>
        <taxon>Culicidae</taxon>
        <taxon>Anophelinae</taxon>
        <taxon>Anopheles</taxon>
    </lineage>
</organism>
<dbReference type="PANTHER" id="PTHR48226">
    <property type="entry name" value="OS06G0326200 PROTEIN"/>
    <property type="match status" value="1"/>
</dbReference>
<dbReference type="VEuPathDB" id="VectorBase:AALB007646"/>
<dbReference type="AlphaFoldDB" id="A0A182FM87"/>
<dbReference type="InterPro" id="IPR053099">
    <property type="entry name" value="WAS/WASL-interacting_domain"/>
</dbReference>
<evidence type="ECO:0000313" key="3">
    <source>
        <dbReference type="Proteomes" id="UP000069272"/>
    </source>
</evidence>
<proteinExistence type="predicted"/>
<dbReference type="VEuPathDB" id="VectorBase:AALB20_037667"/>